<evidence type="ECO:0000256" key="8">
    <source>
        <dbReference type="PROSITE-ProRule" id="PRU01360"/>
    </source>
</evidence>
<dbReference type="Proteomes" id="UP000284361">
    <property type="component" value="Unassembled WGS sequence"/>
</dbReference>
<feature type="signal peptide" evidence="10">
    <location>
        <begin position="1"/>
        <end position="23"/>
    </location>
</feature>
<dbReference type="Gene3D" id="2.40.170.20">
    <property type="entry name" value="TonB-dependent receptor, beta-barrel domain"/>
    <property type="match status" value="1"/>
</dbReference>
<dbReference type="PANTHER" id="PTHR30442:SF0">
    <property type="entry name" value="FE(3+) DICITRATE TRANSPORT PROTEIN FECA"/>
    <property type="match status" value="1"/>
</dbReference>
<feature type="domain" description="TonB-dependent receptor plug" evidence="12">
    <location>
        <begin position="130"/>
        <end position="236"/>
    </location>
</feature>
<evidence type="ECO:0000256" key="3">
    <source>
        <dbReference type="ARBA" id="ARBA00022452"/>
    </source>
</evidence>
<dbReference type="EMBL" id="QSJG01000036">
    <property type="protein sequence ID" value="RHD49921.1"/>
    <property type="molecule type" value="Genomic_DNA"/>
</dbReference>
<evidence type="ECO:0000259" key="11">
    <source>
        <dbReference type="Pfam" id="PF00593"/>
    </source>
</evidence>
<keyword evidence="3 8" id="KW-1134">Transmembrane beta strand</keyword>
<dbReference type="SUPFAM" id="SSF56935">
    <property type="entry name" value="Porins"/>
    <property type="match status" value="1"/>
</dbReference>
<keyword evidence="13" id="KW-0675">Receptor</keyword>
<dbReference type="Gene3D" id="2.60.40.1120">
    <property type="entry name" value="Carboxypeptidase-like, regulatory domain"/>
    <property type="match status" value="1"/>
</dbReference>
<evidence type="ECO:0000256" key="10">
    <source>
        <dbReference type="SAM" id="SignalP"/>
    </source>
</evidence>
<dbReference type="InterPro" id="IPR037066">
    <property type="entry name" value="Plug_dom_sf"/>
</dbReference>
<evidence type="ECO:0000256" key="4">
    <source>
        <dbReference type="ARBA" id="ARBA00022692"/>
    </source>
</evidence>
<dbReference type="NCBIfam" id="TIGR04056">
    <property type="entry name" value="OMP_RagA_SusC"/>
    <property type="match status" value="1"/>
</dbReference>
<dbReference type="Pfam" id="PF13715">
    <property type="entry name" value="CarbopepD_reg_2"/>
    <property type="match status" value="1"/>
</dbReference>
<dbReference type="InterPro" id="IPR036942">
    <property type="entry name" value="Beta-barrel_TonB_sf"/>
</dbReference>
<protein>
    <submittedName>
        <fullName evidence="13">TonB-dependent receptor</fullName>
    </submittedName>
</protein>
<proteinExistence type="inferred from homology"/>
<evidence type="ECO:0000313" key="14">
    <source>
        <dbReference type="Proteomes" id="UP000284361"/>
    </source>
</evidence>
<comment type="caution">
    <text evidence="13">The sequence shown here is derived from an EMBL/GenBank/DDBJ whole genome shotgun (WGS) entry which is preliminary data.</text>
</comment>
<evidence type="ECO:0000256" key="9">
    <source>
        <dbReference type="RuleBase" id="RU003357"/>
    </source>
</evidence>
<evidence type="ECO:0000256" key="2">
    <source>
        <dbReference type="ARBA" id="ARBA00022448"/>
    </source>
</evidence>
<name>A0A414FM13_9BACT</name>
<dbReference type="InterPro" id="IPR023996">
    <property type="entry name" value="TonB-dep_OMP_SusC/RagA"/>
</dbReference>
<dbReference type="InterPro" id="IPR039426">
    <property type="entry name" value="TonB-dep_rcpt-like"/>
</dbReference>
<evidence type="ECO:0000259" key="12">
    <source>
        <dbReference type="Pfam" id="PF07715"/>
    </source>
</evidence>
<dbReference type="InterPro" id="IPR000531">
    <property type="entry name" value="Beta-barrel_TonB"/>
</dbReference>
<dbReference type="InterPro" id="IPR008969">
    <property type="entry name" value="CarboxyPept-like_regulatory"/>
</dbReference>
<dbReference type="InterPro" id="IPR012910">
    <property type="entry name" value="Plug_dom"/>
</dbReference>
<dbReference type="Pfam" id="PF07715">
    <property type="entry name" value="Plug"/>
    <property type="match status" value="1"/>
</dbReference>
<evidence type="ECO:0000256" key="7">
    <source>
        <dbReference type="ARBA" id="ARBA00023237"/>
    </source>
</evidence>
<comment type="subcellular location">
    <subcellularLocation>
        <location evidence="1 8">Cell outer membrane</location>
        <topology evidence="1 8">Multi-pass membrane protein</topology>
    </subcellularLocation>
</comment>
<dbReference type="SUPFAM" id="SSF49464">
    <property type="entry name" value="Carboxypeptidase regulatory domain-like"/>
    <property type="match status" value="1"/>
</dbReference>
<keyword evidence="2 8" id="KW-0813">Transport</keyword>
<keyword evidence="5 9" id="KW-0798">TonB box</keyword>
<feature type="chain" id="PRO_5019332179" evidence="10">
    <location>
        <begin position="24"/>
        <end position="1011"/>
    </location>
</feature>
<dbReference type="InterPro" id="IPR023997">
    <property type="entry name" value="TonB-dep_OMP_SusC/RagA_CS"/>
</dbReference>
<evidence type="ECO:0000256" key="6">
    <source>
        <dbReference type="ARBA" id="ARBA00023136"/>
    </source>
</evidence>
<evidence type="ECO:0000256" key="1">
    <source>
        <dbReference type="ARBA" id="ARBA00004571"/>
    </source>
</evidence>
<gene>
    <name evidence="13" type="ORF">DW789_13555</name>
</gene>
<evidence type="ECO:0000313" key="13">
    <source>
        <dbReference type="EMBL" id="RHD49921.1"/>
    </source>
</evidence>
<dbReference type="PANTHER" id="PTHR30442">
    <property type="entry name" value="IRON III DICITRATE TRANSPORT PROTEIN FECA"/>
    <property type="match status" value="1"/>
</dbReference>
<dbReference type="GO" id="GO:0033214">
    <property type="term" value="P:siderophore-iron import into cell"/>
    <property type="evidence" value="ECO:0007669"/>
    <property type="project" value="TreeGrafter"/>
</dbReference>
<sequence>MKTKLMSCLFCVGVGLVPSMASSMNEEVQTLIVHQSNKRALSGIVTDATTNEPLIGVSILIKGTQVGTVTDVDGKFILDVSQNDVLEFSYIGYKSQTLAVEGKTILNVLMTPDNEMLDEVVVVGYGSMKKSDLTGAVVSANIKDFEKAPNTNILQSLQGTIPGLNVGQITSAGATPEVSIRGKNTLSGNKNVLIVLDGIIYNSSLASINPNDIESVDVLKDASATAVYGAQAANGVLLITTKRGKSGKTKVDFSTAYTTSSPTKNLRPMNRQEYLDFTREFWYDEAYLGPDYKTPNPNFDLASKLPDAVMLDTNSPDGIVPYDTNWWEEGTSNASMWENKLSLSGGTDAMSYLISYANTSQKGFMLNDEFKRNSIRINLDVKPFNWLKTGVQAFGSFVNKDGAEPDIWDLVTQNPLCRIYDDEGKIIPYPFNTLDTNPFMLSDVDDRERHNYFFANIYAEVQLPIKGLTYRFNFGNNYRIDEHYQASEYGASLNGEAYKQHTEYYDWTFDNIVNYNGEFGDHSIAATFLYGASERKQNYTEAKSQKFSRLSLGFNSLELGKDQFASSDAWSEALLYQMFRLNYKYKNKYLLTATVRRDGFSGFAENNKSAVFPSVALGWILSEEKWFKISWIDQLKVRGGWGISGNQTSRYKSLAKVKTEPGYVFGDGGATETVQQIEAMGNGDLKWEKTEGFNVGLDFSLFKNRLTGSLELYNTTTHDLLYDMVIPTITGFSNVSSNIGKIRNKGVELTITSRNFVLPDFEWTTTFNISANRNEIKSLLGRDDDGDGYEDDLVSSNLFIGESTSAIYDYQIDGIWQLNDDIPNGYHLGNYRVVDTDENGKIDVNDRVILGYKDPAYRFGIMNKFRWRDLTFSFFINSVQGGKNGYMQKNSETLNRGNANDLRWNRISELATDYWSPNNPNATYARSIAAPAIAGTNYQQRSFVRLQDVTLGYNLPKTWMRVVGIDNINIYMSGKNLLTFTKWKGWDPEAGSGYYGLPVMKSFTFGLNITL</sequence>
<dbReference type="Pfam" id="PF00593">
    <property type="entry name" value="TonB_dep_Rec_b-barrel"/>
    <property type="match status" value="1"/>
</dbReference>
<reference evidence="13 14" key="1">
    <citation type="submission" date="2018-08" db="EMBL/GenBank/DDBJ databases">
        <title>A genome reference for cultivated species of the human gut microbiota.</title>
        <authorList>
            <person name="Zou Y."/>
            <person name="Xue W."/>
            <person name="Luo G."/>
        </authorList>
    </citation>
    <scope>NUCLEOTIDE SEQUENCE [LARGE SCALE GENOMIC DNA]</scope>
    <source>
        <strain evidence="13 14">AM31-10</strain>
    </source>
</reference>
<dbReference type="Gene3D" id="2.170.130.10">
    <property type="entry name" value="TonB-dependent receptor, plug domain"/>
    <property type="match status" value="1"/>
</dbReference>
<keyword evidence="7 8" id="KW-0998">Cell outer membrane</keyword>
<keyword evidence="6 8" id="KW-0472">Membrane</keyword>
<dbReference type="FunFam" id="2.60.40.1120:FF:000003">
    <property type="entry name" value="Outer membrane protein Omp121"/>
    <property type="match status" value="1"/>
</dbReference>
<keyword evidence="10" id="KW-0732">Signal</keyword>
<dbReference type="GO" id="GO:0009279">
    <property type="term" value="C:cell outer membrane"/>
    <property type="evidence" value="ECO:0007669"/>
    <property type="project" value="UniProtKB-SubCell"/>
</dbReference>
<comment type="similarity">
    <text evidence="8 9">Belongs to the TonB-dependent receptor family.</text>
</comment>
<dbReference type="RefSeq" id="WP_118165936.1">
    <property type="nucleotide sequence ID" value="NZ_QSJG01000036.1"/>
</dbReference>
<accession>A0A414FM13</accession>
<dbReference type="AlphaFoldDB" id="A0A414FM13"/>
<organism evidence="13 14">
    <name type="scientific">Phocaeicola plebeius</name>
    <dbReference type="NCBI Taxonomy" id="310297"/>
    <lineage>
        <taxon>Bacteria</taxon>
        <taxon>Pseudomonadati</taxon>
        <taxon>Bacteroidota</taxon>
        <taxon>Bacteroidia</taxon>
        <taxon>Bacteroidales</taxon>
        <taxon>Bacteroidaceae</taxon>
        <taxon>Phocaeicola</taxon>
    </lineage>
</organism>
<dbReference type="NCBIfam" id="TIGR04057">
    <property type="entry name" value="SusC_RagA_signa"/>
    <property type="match status" value="1"/>
</dbReference>
<feature type="domain" description="TonB-dependent receptor-like beta-barrel" evidence="11">
    <location>
        <begin position="432"/>
        <end position="968"/>
    </location>
</feature>
<evidence type="ECO:0000256" key="5">
    <source>
        <dbReference type="ARBA" id="ARBA00023077"/>
    </source>
</evidence>
<dbReference type="PROSITE" id="PS52016">
    <property type="entry name" value="TONB_DEPENDENT_REC_3"/>
    <property type="match status" value="1"/>
</dbReference>
<keyword evidence="4 8" id="KW-0812">Transmembrane</keyword>